<dbReference type="SUPFAM" id="SSF47616">
    <property type="entry name" value="GST C-terminal domain-like"/>
    <property type="match status" value="1"/>
</dbReference>
<dbReference type="PROSITE" id="PS50404">
    <property type="entry name" value="GST_NTER"/>
    <property type="match status" value="1"/>
</dbReference>
<dbReference type="Gene3D" id="1.20.1050.10">
    <property type="match status" value="1"/>
</dbReference>
<sequence>MIMKLYYAETFNPRKPCAVAKYLGSPVEYVRVDLARGEQMNPAYLAINPNGKVPLLIDGDARLWESGAIMAHLAVKAGSELWPSDRAAQVEVLRWLSWDAAHFSRHGGALYFEYVIKPYLGMGGPNTAAVDEANGFFKRFAAILDAHLATHDWLVSDRLSIADFAVSTPLGWATQARLPLDGFDHIGHWHERLMALPAWREPFPMQQMRTAAA</sequence>
<comment type="caution">
    <text evidence="4">The sequence shown here is derived from an EMBL/GenBank/DDBJ whole genome shotgun (WGS) entry which is preliminary data.</text>
</comment>
<dbReference type="InterPro" id="IPR004045">
    <property type="entry name" value="Glutathione_S-Trfase_N"/>
</dbReference>
<dbReference type="InterPro" id="IPR036282">
    <property type="entry name" value="Glutathione-S-Trfase_C_sf"/>
</dbReference>
<dbReference type="PROSITE" id="PS50405">
    <property type="entry name" value="GST_CTER"/>
    <property type="match status" value="1"/>
</dbReference>
<dbReference type="InterPro" id="IPR010987">
    <property type="entry name" value="Glutathione-S-Trfase_C-like"/>
</dbReference>
<dbReference type="SUPFAM" id="SSF52833">
    <property type="entry name" value="Thioredoxin-like"/>
    <property type="match status" value="1"/>
</dbReference>
<name>A0ABW0SS36_9GAMM</name>
<evidence type="ECO:0000313" key="5">
    <source>
        <dbReference type="Proteomes" id="UP001596111"/>
    </source>
</evidence>
<comment type="similarity">
    <text evidence="1">Belongs to the GST superfamily.</text>
</comment>
<evidence type="ECO:0000259" key="2">
    <source>
        <dbReference type="PROSITE" id="PS50404"/>
    </source>
</evidence>
<dbReference type="SFLD" id="SFLDG00358">
    <property type="entry name" value="Main_(cytGST)"/>
    <property type="match status" value="1"/>
</dbReference>
<dbReference type="InterPro" id="IPR040079">
    <property type="entry name" value="Glutathione_S-Trfase"/>
</dbReference>
<dbReference type="SFLD" id="SFLDS00019">
    <property type="entry name" value="Glutathione_Transferase_(cytos"/>
    <property type="match status" value="1"/>
</dbReference>
<dbReference type="Gene3D" id="3.40.30.10">
    <property type="entry name" value="Glutaredoxin"/>
    <property type="match status" value="1"/>
</dbReference>
<dbReference type="InterPro" id="IPR004046">
    <property type="entry name" value="GST_C"/>
</dbReference>
<dbReference type="Proteomes" id="UP001596111">
    <property type="component" value="Unassembled WGS sequence"/>
</dbReference>
<dbReference type="EMBL" id="JBHSNG010000001">
    <property type="protein sequence ID" value="MFC5579796.1"/>
    <property type="molecule type" value="Genomic_DNA"/>
</dbReference>
<protein>
    <submittedName>
        <fullName evidence="4">Glutathione S-transferase family protein</fullName>
    </submittedName>
</protein>
<evidence type="ECO:0000259" key="3">
    <source>
        <dbReference type="PROSITE" id="PS50405"/>
    </source>
</evidence>
<dbReference type="Pfam" id="PF00043">
    <property type="entry name" value="GST_C"/>
    <property type="match status" value="1"/>
</dbReference>
<evidence type="ECO:0000313" key="4">
    <source>
        <dbReference type="EMBL" id="MFC5579796.1"/>
    </source>
</evidence>
<dbReference type="RefSeq" id="WP_377323683.1">
    <property type="nucleotide sequence ID" value="NZ_JBHSNG010000001.1"/>
</dbReference>
<dbReference type="Pfam" id="PF02798">
    <property type="entry name" value="GST_N"/>
    <property type="match status" value="1"/>
</dbReference>
<dbReference type="PANTHER" id="PTHR44051">
    <property type="entry name" value="GLUTATHIONE S-TRANSFERASE-RELATED"/>
    <property type="match status" value="1"/>
</dbReference>
<evidence type="ECO:0000256" key="1">
    <source>
        <dbReference type="RuleBase" id="RU003494"/>
    </source>
</evidence>
<reference evidence="5" key="1">
    <citation type="journal article" date="2019" name="Int. J. Syst. Evol. Microbiol.">
        <title>The Global Catalogue of Microorganisms (GCM) 10K type strain sequencing project: providing services to taxonomists for standard genome sequencing and annotation.</title>
        <authorList>
            <consortium name="The Broad Institute Genomics Platform"/>
            <consortium name="The Broad Institute Genome Sequencing Center for Infectious Disease"/>
            <person name="Wu L."/>
            <person name="Ma J."/>
        </authorList>
    </citation>
    <scope>NUCLEOTIDE SEQUENCE [LARGE SCALE GENOMIC DNA]</scope>
    <source>
        <strain evidence="5">CGMCC 1.13587</strain>
    </source>
</reference>
<dbReference type="PANTHER" id="PTHR44051:SF8">
    <property type="entry name" value="GLUTATHIONE S-TRANSFERASE GSTA"/>
    <property type="match status" value="1"/>
</dbReference>
<organism evidence="4 5">
    <name type="scientific">Rhodanobacter terrae</name>
    <dbReference type="NCBI Taxonomy" id="418647"/>
    <lineage>
        <taxon>Bacteria</taxon>
        <taxon>Pseudomonadati</taxon>
        <taxon>Pseudomonadota</taxon>
        <taxon>Gammaproteobacteria</taxon>
        <taxon>Lysobacterales</taxon>
        <taxon>Rhodanobacteraceae</taxon>
        <taxon>Rhodanobacter</taxon>
    </lineage>
</organism>
<feature type="domain" description="GST N-terminal" evidence="2">
    <location>
        <begin position="1"/>
        <end position="81"/>
    </location>
</feature>
<accession>A0ABW0SS36</accession>
<dbReference type="InterPro" id="IPR036249">
    <property type="entry name" value="Thioredoxin-like_sf"/>
</dbReference>
<keyword evidence="5" id="KW-1185">Reference proteome</keyword>
<gene>
    <name evidence="4" type="ORF">ACFPPB_01505</name>
</gene>
<feature type="domain" description="GST C-terminal" evidence="3">
    <location>
        <begin position="85"/>
        <end position="212"/>
    </location>
</feature>
<proteinExistence type="inferred from homology"/>